<sequence length="118" mass="13341">MLPTCIPRHGYPLQCFSASPSPSTPSAVLPAVMLQVSKQCRYTTETAIPIQLDFLVVVAVVVVAFPLHQRLQYVVTSNVVTYHPTVRRLVVRVWRLYMWWTDIRRRCDSDIATAVPGS</sequence>
<dbReference type="EMBL" id="ML977173">
    <property type="protein sequence ID" value="KAF1983641.1"/>
    <property type="molecule type" value="Genomic_DNA"/>
</dbReference>
<name>A0A6G1GRS6_9PEZI</name>
<reference evidence="1" key="1">
    <citation type="journal article" date="2020" name="Stud. Mycol.">
        <title>101 Dothideomycetes genomes: a test case for predicting lifestyles and emergence of pathogens.</title>
        <authorList>
            <person name="Haridas S."/>
            <person name="Albert R."/>
            <person name="Binder M."/>
            <person name="Bloem J."/>
            <person name="Labutti K."/>
            <person name="Salamov A."/>
            <person name="Andreopoulos B."/>
            <person name="Baker S."/>
            <person name="Barry K."/>
            <person name="Bills G."/>
            <person name="Bluhm B."/>
            <person name="Cannon C."/>
            <person name="Castanera R."/>
            <person name="Culley D."/>
            <person name="Daum C."/>
            <person name="Ezra D."/>
            <person name="Gonzalez J."/>
            <person name="Henrissat B."/>
            <person name="Kuo A."/>
            <person name="Liang C."/>
            <person name="Lipzen A."/>
            <person name="Lutzoni F."/>
            <person name="Magnuson J."/>
            <person name="Mondo S."/>
            <person name="Nolan M."/>
            <person name="Ohm R."/>
            <person name="Pangilinan J."/>
            <person name="Park H.-J."/>
            <person name="Ramirez L."/>
            <person name="Alfaro M."/>
            <person name="Sun H."/>
            <person name="Tritt A."/>
            <person name="Yoshinaga Y."/>
            <person name="Zwiers L.-H."/>
            <person name="Turgeon B."/>
            <person name="Goodwin S."/>
            <person name="Spatafora J."/>
            <person name="Crous P."/>
            <person name="Grigoriev I."/>
        </authorList>
    </citation>
    <scope>NUCLEOTIDE SEQUENCE</scope>
    <source>
        <strain evidence="1">CBS 113979</strain>
    </source>
</reference>
<dbReference type="AlphaFoldDB" id="A0A6G1GRS6"/>
<accession>A0A6G1GRS6</accession>
<organism evidence="1 2">
    <name type="scientific">Aulographum hederae CBS 113979</name>
    <dbReference type="NCBI Taxonomy" id="1176131"/>
    <lineage>
        <taxon>Eukaryota</taxon>
        <taxon>Fungi</taxon>
        <taxon>Dikarya</taxon>
        <taxon>Ascomycota</taxon>
        <taxon>Pezizomycotina</taxon>
        <taxon>Dothideomycetes</taxon>
        <taxon>Pleosporomycetidae</taxon>
        <taxon>Aulographales</taxon>
        <taxon>Aulographaceae</taxon>
    </lineage>
</organism>
<evidence type="ECO:0000313" key="2">
    <source>
        <dbReference type="Proteomes" id="UP000800041"/>
    </source>
</evidence>
<proteinExistence type="predicted"/>
<gene>
    <name evidence="1" type="ORF">K402DRAFT_159266</name>
</gene>
<evidence type="ECO:0000313" key="1">
    <source>
        <dbReference type="EMBL" id="KAF1983641.1"/>
    </source>
</evidence>
<protein>
    <submittedName>
        <fullName evidence="1">Uncharacterized protein</fullName>
    </submittedName>
</protein>
<dbReference type="Proteomes" id="UP000800041">
    <property type="component" value="Unassembled WGS sequence"/>
</dbReference>
<keyword evidence="2" id="KW-1185">Reference proteome</keyword>